<accession>A0ABM7F6H1</accession>
<dbReference type="PANTHER" id="PTHR43586">
    <property type="entry name" value="CYSTEINE DESULFURASE"/>
    <property type="match status" value="1"/>
</dbReference>
<comment type="cofactor">
    <cofactor evidence="1 4">
        <name>pyridoxal 5'-phosphate</name>
        <dbReference type="ChEBI" id="CHEBI:597326"/>
    </cofactor>
</comment>
<name>A0ABM7F6H1_9ACTN</name>
<dbReference type="InterPro" id="IPR015422">
    <property type="entry name" value="PyrdxlP-dep_Trfase_small"/>
</dbReference>
<comment type="similarity">
    <text evidence="3">Belongs to the class-V pyridoxal-phosphate-dependent aminotransferase family.</text>
</comment>
<dbReference type="InterPro" id="IPR015421">
    <property type="entry name" value="PyrdxlP-dep_Trfase_major"/>
</dbReference>
<evidence type="ECO:0000259" key="5">
    <source>
        <dbReference type="Pfam" id="PF00266"/>
    </source>
</evidence>
<dbReference type="EMBL" id="AP018448">
    <property type="protein sequence ID" value="BBC31456.1"/>
    <property type="molecule type" value="Genomic_DNA"/>
</dbReference>
<reference evidence="6 7" key="1">
    <citation type="journal article" date="2010" name="ChemBioChem">
        <title>Cloning and characterization of the biosynthetic gene cluster of 16-membered macrolide antibiotic FD-891: involvement of a dual functional cytochrome P450 monooxygenase catalyzing epoxidation and hydroxylation.</title>
        <authorList>
            <person name="Kudo F."/>
            <person name="Motegi A."/>
            <person name="Mizoue K."/>
            <person name="Eguchi T."/>
        </authorList>
    </citation>
    <scope>NUCLEOTIDE SEQUENCE [LARGE SCALE GENOMIC DNA]</scope>
    <source>
        <strain evidence="6 7">A-8890</strain>
    </source>
</reference>
<feature type="domain" description="Aminotransferase class V" evidence="5">
    <location>
        <begin position="33"/>
        <end position="393"/>
    </location>
</feature>
<gene>
    <name evidence="6" type="ORF">SGFS_027500</name>
</gene>
<evidence type="ECO:0000256" key="1">
    <source>
        <dbReference type="ARBA" id="ARBA00001933"/>
    </source>
</evidence>
<proteinExistence type="inferred from homology"/>
<dbReference type="Gene3D" id="3.90.1150.10">
    <property type="entry name" value="Aspartate Aminotransferase, domain 1"/>
    <property type="match status" value="1"/>
</dbReference>
<protein>
    <recommendedName>
        <fullName evidence="5">Aminotransferase class V domain-containing protein</fullName>
    </recommendedName>
</protein>
<reference evidence="6 7" key="2">
    <citation type="journal article" date="2023" name="ChemBioChem">
        <title>Acyltransferase Domain Exchange between Two Independent Type I Polyketide Synthases in the Same Producer Strain of Macrolide Antibiotics.</title>
        <authorList>
            <person name="Kudo F."/>
            <person name="Kishikawa K."/>
            <person name="Tsuboi K."/>
            <person name="Kido T."/>
            <person name="Usui T."/>
            <person name="Hashimoto J."/>
            <person name="Shin-Ya K."/>
            <person name="Miyanaga A."/>
            <person name="Eguchi T."/>
        </authorList>
    </citation>
    <scope>NUCLEOTIDE SEQUENCE [LARGE SCALE GENOMIC DNA]</scope>
    <source>
        <strain evidence="6 7">A-8890</strain>
    </source>
</reference>
<dbReference type="SUPFAM" id="SSF53383">
    <property type="entry name" value="PLP-dependent transferases"/>
    <property type="match status" value="1"/>
</dbReference>
<keyword evidence="7" id="KW-1185">Reference proteome</keyword>
<organism evidence="6 7">
    <name type="scientific">Streptomyces graminofaciens</name>
    <dbReference type="NCBI Taxonomy" id="68212"/>
    <lineage>
        <taxon>Bacteria</taxon>
        <taxon>Bacillati</taxon>
        <taxon>Actinomycetota</taxon>
        <taxon>Actinomycetes</taxon>
        <taxon>Kitasatosporales</taxon>
        <taxon>Streptomycetaceae</taxon>
        <taxon>Streptomyces</taxon>
    </lineage>
</organism>
<dbReference type="InterPro" id="IPR015424">
    <property type="entry name" value="PyrdxlP-dep_Trfase"/>
</dbReference>
<dbReference type="Gene3D" id="3.40.640.10">
    <property type="entry name" value="Type I PLP-dependent aspartate aminotransferase-like (Major domain)"/>
    <property type="match status" value="1"/>
</dbReference>
<dbReference type="Pfam" id="PF00266">
    <property type="entry name" value="Aminotran_5"/>
    <property type="match status" value="1"/>
</dbReference>
<dbReference type="InterPro" id="IPR020578">
    <property type="entry name" value="Aminotrans_V_PyrdxlP_BS"/>
</dbReference>
<dbReference type="Proteomes" id="UP001321542">
    <property type="component" value="Chromosome"/>
</dbReference>
<evidence type="ECO:0000256" key="3">
    <source>
        <dbReference type="RuleBase" id="RU004075"/>
    </source>
</evidence>
<dbReference type="PROSITE" id="PS00595">
    <property type="entry name" value="AA_TRANSFER_CLASS_5"/>
    <property type="match status" value="1"/>
</dbReference>
<keyword evidence="2" id="KW-0663">Pyridoxal phosphate</keyword>
<evidence type="ECO:0000256" key="4">
    <source>
        <dbReference type="RuleBase" id="RU004504"/>
    </source>
</evidence>
<evidence type="ECO:0000313" key="6">
    <source>
        <dbReference type="EMBL" id="BBC31456.1"/>
    </source>
</evidence>
<dbReference type="PANTHER" id="PTHR43586:SF24">
    <property type="entry name" value="BLR4730 PROTEIN"/>
    <property type="match status" value="1"/>
</dbReference>
<sequence length="405" mass="43674">MDMDMNSGRDIGMGMDVEALRRDTPGTANRMHLNNAGAGLLSRRTLETMTAHLELEAAIGGYEAADQSRDRVDATYAQLARLIGGRPDEIALFDNSTHAWNAAFYSMAFRPGDRILTGRSEYGSNVLAYLQIAARTGAEVVVVPNDASGQVDTAALANLIDDRTRLVGISHVPTSGGLVNPVAEIGRVTRAAGVPFLLDATQSVGQFPVDVAEIGCDLLTATGRKFLRGPRGTGFLWVRPEALEYLEPYVNEVAASTWDGRRGFTWQAGARRFETWEVSYANVLGLGAAVEQALELGMDEIGRRAVGLGTRLRERLDAVPGVTTYDLGQDRCAIVTAKVDALPTAEVAAALAGHGINVTTTDPLQTQFDTEERDVHPLVRLSPHYYNTEAEIDHAVEAVTKLARP</sequence>
<evidence type="ECO:0000256" key="2">
    <source>
        <dbReference type="ARBA" id="ARBA00022898"/>
    </source>
</evidence>
<dbReference type="InterPro" id="IPR000192">
    <property type="entry name" value="Aminotrans_V_dom"/>
</dbReference>
<evidence type="ECO:0000313" key="7">
    <source>
        <dbReference type="Proteomes" id="UP001321542"/>
    </source>
</evidence>